<dbReference type="STRING" id="452.Lspi_1614"/>
<comment type="caution">
    <text evidence="2">The sequence shown here is derived from an EMBL/GenBank/DDBJ whole genome shotgun (WGS) entry which is preliminary data.</text>
</comment>
<dbReference type="PATRIC" id="fig|452.5.peg.1775"/>
<feature type="transmembrane region" description="Helical" evidence="1">
    <location>
        <begin position="76"/>
        <end position="94"/>
    </location>
</feature>
<dbReference type="InterPro" id="IPR052712">
    <property type="entry name" value="Acid_resist_chaperone_HdeD"/>
</dbReference>
<dbReference type="RefSeq" id="WP_058483524.1">
    <property type="nucleotide sequence ID" value="NZ_CAAAII010000001.1"/>
</dbReference>
<feature type="transmembrane region" description="Helical" evidence="1">
    <location>
        <begin position="45"/>
        <end position="64"/>
    </location>
</feature>
<dbReference type="AlphaFoldDB" id="A0A0W0Z5H8"/>
<feature type="transmembrane region" description="Helical" evidence="1">
    <location>
        <begin position="132"/>
        <end position="152"/>
    </location>
</feature>
<keyword evidence="3" id="KW-1185">Reference proteome</keyword>
<dbReference type="GO" id="GO:0005886">
    <property type="term" value="C:plasma membrane"/>
    <property type="evidence" value="ECO:0007669"/>
    <property type="project" value="TreeGrafter"/>
</dbReference>
<evidence type="ECO:0000256" key="1">
    <source>
        <dbReference type="SAM" id="Phobius"/>
    </source>
</evidence>
<dbReference type="Pfam" id="PF03729">
    <property type="entry name" value="DUF308"/>
    <property type="match status" value="1"/>
</dbReference>
<name>A0A0W0Z5H8_LEGSP</name>
<dbReference type="Proteomes" id="UP000054877">
    <property type="component" value="Unassembled WGS sequence"/>
</dbReference>
<protein>
    <submittedName>
        <fullName evidence="2">Acid-resistance membrane protein</fullName>
    </submittedName>
</protein>
<feature type="transmembrane region" description="Helical" evidence="1">
    <location>
        <begin position="158"/>
        <end position="182"/>
    </location>
</feature>
<proteinExistence type="predicted"/>
<dbReference type="EMBL" id="LNYX01000014">
    <property type="protein sequence ID" value="KTD64095.1"/>
    <property type="molecule type" value="Genomic_DNA"/>
</dbReference>
<keyword evidence="1" id="KW-0812">Transmembrane</keyword>
<dbReference type="PANTHER" id="PTHR34989">
    <property type="entry name" value="PROTEIN HDED"/>
    <property type="match status" value="1"/>
</dbReference>
<keyword evidence="1" id="KW-0472">Membrane</keyword>
<keyword evidence="1" id="KW-1133">Transmembrane helix</keyword>
<reference evidence="2 3" key="1">
    <citation type="submission" date="2015-11" db="EMBL/GenBank/DDBJ databases">
        <title>Genomic analysis of 38 Legionella species identifies large and diverse effector repertoires.</title>
        <authorList>
            <person name="Burstein D."/>
            <person name="Amaro F."/>
            <person name="Zusman T."/>
            <person name="Lifshitz Z."/>
            <person name="Cohen O."/>
            <person name="Gilbert J.A."/>
            <person name="Pupko T."/>
            <person name="Shuman H.A."/>
            <person name="Segal G."/>
        </authorList>
    </citation>
    <scope>NUCLEOTIDE SEQUENCE [LARGE SCALE GENOMIC DNA]</scope>
    <source>
        <strain evidence="2 3">Mt.St.Helens-9</strain>
    </source>
</reference>
<gene>
    <name evidence="2" type="ORF">Lspi_1614</name>
</gene>
<dbReference type="InterPro" id="IPR005325">
    <property type="entry name" value="DUF308_memb"/>
</dbReference>
<evidence type="ECO:0000313" key="2">
    <source>
        <dbReference type="EMBL" id="KTD64095.1"/>
    </source>
</evidence>
<sequence>MSNLDSMSATTRERLKRSWGWLLGLGILFLILGFIGLGMVTAVTLASVLFIGALLVIGGVIQLVDSFKCKHWNALIWHLLIALLYIFAGGLIIYDPILASTVITAILAWTLIVIGISRFFMAFALKQSSGWFWVLLAGIAAIVLGIMILMQWPMSGFWVIGLLVVIEMIITGWTYVFLAIAIRNV</sequence>
<organism evidence="2 3">
    <name type="scientific">Legionella spiritensis</name>
    <dbReference type="NCBI Taxonomy" id="452"/>
    <lineage>
        <taxon>Bacteria</taxon>
        <taxon>Pseudomonadati</taxon>
        <taxon>Pseudomonadota</taxon>
        <taxon>Gammaproteobacteria</taxon>
        <taxon>Legionellales</taxon>
        <taxon>Legionellaceae</taxon>
        <taxon>Legionella</taxon>
    </lineage>
</organism>
<dbReference type="OrthoDB" id="9815400at2"/>
<feature type="transmembrane region" description="Helical" evidence="1">
    <location>
        <begin position="100"/>
        <end position="120"/>
    </location>
</feature>
<evidence type="ECO:0000313" key="3">
    <source>
        <dbReference type="Proteomes" id="UP000054877"/>
    </source>
</evidence>
<feature type="transmembrane region" description="Helical" evidence="1">
    <location>
        <begin position="21"/>
        <end position="39"/>
    </location>
</feature>
<dbReference type="PANTHER" id="PTHR34989:SF1">
    <property type="entry name" value="PROTEIN HDED"/>
    <property type="match status" value="1"/>
</dbReference>
<accession>A0A0W0Z5H8</accession>